<dbReference type="CDD" id="cd00067">
    <property type="entry name" value="GAL4"/>
    <property type="match status" value="1"/>
</dbReference>
<dbReference type="GO" id="GO:0003677">
    <property type="term" value="F:DNA binding"/>
    <property type="evidence" value="ECO:0007669"/>
    <property type="project" value="UniProtKB-KW"/>
</dbReference>
<name>A0A1V6RZQ6_9EURO</name>
<keyword evidence="3" id="KW-0804">Transcription</keyword>
<evidence type="ECO:0000259" key="5">
    <source>
        <dbReference type="PROSITE" id="PS50048"/>
    </source>
</evidence>
<evidence type="ECO:0000256" key="4">
    <source>
        <dbReference type="ARBA" id="ARBA00023242"/>
    </source>
</evidence>
<reference evidence="7" key="1">
    <citation type="journal article" date="2017" name="Nat. Microbiol.">
        <title>Global analysis of biosynthetic gene clusters reveals vast potential of secondary metabolite production in Penicillium species.</title>
        <authorList>
            <person name="Nielsen J.C."/>
            <person name="Grijseels S."/>
            <person name="Prigent S."/>
            <person name="Ji B."/>
            <person name="Dainat J."/>
            <person name="Nielsen K.F."/>
            <person name="Frisvad J.C."/>
            <person name="Workman M."/>
            <person name="Nielsen J."/>
        </authorList>
    </citation>
    <scope>NUCLEOTIDE SEQUENCE [LARGE SCALE GENOMIC DNA]</scope>
    <source>
        <strain evidence="7">IBT 29486</strain>
    </source>
</reference>
<dbReference type="Proteomes" id="UP000191518">
    <property type="component" value="Unassembled WGS sequence"/>
</dbReference>
<keyword evidence="7" id="KW-1185">Reference proteome</keyword>
<dbReference type="InterPro" id="IPR001138">
    <property type="entry name" value="Zn2Cys6_DnaBD"/>
</dbReference>
<dbReference type="EMBL" id="MDYP01000016">
    <property type="protein sequence ID" value="OQE06903.1"/>
    <property type="molecule type" value="Genomic_DNA"/>
</dbReference>
<accession>A0A1V6RZQ6</accession>
<dbReference type="InterPro" id="IPR021858">
    <property type="entry name" value="Fun_TF"/>
</dbReference>
<sequence>MVGVAGKSRGCNTCRKRKIACDQQRPVCAKCTRSNRVCGGYQKDTVFVLVQPAAEKTHIFLRPFSPQGTAERPEFESAVSSPATVIHSNEFTHSFTETSDAYTIMHRSIECQNLIQAFLLNCFPLHWPPMSLSWIPLLGELPTKSRALEMSSAAVAASAMGHMFHNHALVKQGLNYYTQGLQQLQKALWDPSLMREDGTLAACMALSLYEALECPNLGSEGYFNHCRGLIALIQSRGHEVHSSGAGHRLFLGVRVPGILLSLKHHTSTIFFESTWMEQPWAGIRKTSHDRVIDCLAQAPVILERVRSLPHQSVIQQINLLQHLIGECWQIDKQLDITYDEMQRSASDVLYWQVPFQTDPLIDSGYSENLFPVVFCFQNAQVAATLMLLWATRTMLWSGLSNMYQYLESCVALDPALDQGSVSEVLSKSSGIDRCGEYLSVAHQVCQSMDYFLKDDMLLAGPLSVSPALGIVVDSLRNRPGHDREIAWIQAALEVVRRKGLRVLQDVSL</sequence>
<evidence type="ECO:0000313" key="7">
    <source>
        <dbReference type="Proteomes" id="UP000191518"/>
    </source>
</evidence>
<gene>
    <name evidence="6" type="ORF">PENVUL_c016G07428</name>
</gene>
<protein>
    <recommendedName>
        <fullName evidence="5">Zn(2)-C6 fungal-type domain-containing protein</fullName>
    </recommendedName>
</protein>
<dbReference type="PANTHER" id="PTHR38111">
    <property type="entry name" value="ZN(2)-C6 FUNGAL-TYPE DOMAIN-CONTAINING PROTEIN-RELATED"/>
    <property type="match status" value="1"/>
</dbReference>
<comment type="caution">
    <text evidence="6">The sequence shown here is derived from an EMBL/GenBank/DDBJ whole genome shotgun (WGS) entry which is preliminary data.</text>
</comment>
<dbReference type="GO" id="GO:0000981">
    <property type="term" value="F:DNA-binding transcription factor activity, RNA polymerase II-specific"/>
    <property type="evidence" value="ECO:0007669"/>
    <property type="project" value="InterPro"/>
</dbReference>
<evidence type="ECO:0000256" key="1">
    <source>
        <dbReference type="ARBA" id="ARBA00023015"/>
    </source>
</evidence>
<dbReference type="STRING" id="29845.A0A1V6RZQ6"/>
<dbReference type="GO" id="GO:0008270">
    <property type="term" value="F:zinc ion binding"/>
    <property type="evidence" value="ECO:0007669"/>
    <property type="project" value="InterPro"/>
</dbReference>
<dbReference type="SUPFAM" id="SSF57701">
    <property type="entry name" value="Zn2/Cys6 DNA-binding domain"/>
    <property type="match status" value="1"/>
</dbReference>
<keyword evidence="1" id="KW-0805">Transcription regulation</keyword>
<organism evidence="6 7">
    <name type="scientific">Penicillium vulpinum</name>
    <dbReference type="NCBI Taxonomy" id="29845"/>
    <lineage>
        <taxon>Eukaryota</taxon>
        <taxon>Fungi</taxon>
        <taxon>Dikarya</taxon>
        <taxon>Ascomycota</taxon>
        <taxon>Pezizomycotina</taxon>
        <taxon>Eurotiomycetes</taxon>
        <taxon>Eurotiomycetidae</taxon>
        <taxon>Eurotiales</taxon>
        <taxon>Aspergillaceae</taxon>
        <taxon>Penicillium</taxon>
    </lineage>
</organism>
<evidence type="ECO:0000256" key="2">
    <source>
        <dbReference type="ARBA" id="ARBA00023125"/>
    </source>
</evidence>
<dbReference type="Gene3D" id="4.10.240.10">
    <property type="entry name" value="Zn(2)-C6 fungal-type DNA-binding domain"/>
    <property type="match status" value="1"/>
</dbReference>
<keyword evidence="4" id="KW-0539">Nucleus</keyword>
<proteinExistence type="predicted"/>
<feature type="domain" description="Zn(2)-C6 fungal-type" evidence="5">
    <location>
        <begin position="10"/>
        <end position="38"/>
    </location>
</feature>
<dbReference type="PROSITE" id="PS00463">
    <property type="entry name" value="ZN2_CY6_FUNGAL_1"/>
    <property type="match status" value="1"/>
</dbReference>
<dbReference type="Pfam" id="PF00172">
    <property type="entry name" value="Zn_clus"/>
    <property type="match status" value="1"/>
</dbReference>
<dbReference type="PANTHER" id="PTHR38111:SF11">
    <property type="entry name" value="TRANSCRIPTION FACTOR DOMAIN-CONTAINING PROTEIN-RELATED"/>
    <property type="match status" value="1"/>
</dbReference>
<evidence type="ECO:0000313" key="6">
    <source>
        <dbReference type="EMBL" id="OQE06903.1"/>
    </source>
</evidence>
<keyword evidence="2" id="KW-0238">DNA-binding</keyword>
<dbReference type="InterPro" id="IPR053178">
    <property type="entry name" value="Osmoadaptation_assoc"/>
</dbReference>
<dbReference type="Pfam" id="PF11951">
    <property type="entry name" value="Fungal_trans_2"/>
    <property type="match status" value="1"/>
</dbReference>
<dbReference type="PROSITE" id="PS50048">
    <property type="entry name" value="ZN2_CY6_FUNGAL_2"/>
    <property type="match status" value="1"/>
</dbReference>
<dbReference type="InterPro" id="IPR036864">
    <property type="entry name" value="Zn2-C6_fun-type_DNA-bd_sf"/>
</dbReference>
<dbReference type="SMART" id="SM00066">
    <property type="entry name" value="GAL4"/>
    <property type="match status" value="1"/>
</dbReference>
<dbReference type="AlphaFoldDB" id="A0A1V6RZQ6"/>
<evidence type="ECO:0000256" key="3">
    <source>
        <dbReference type="ARBA" id="ARBA00023163"/>
    </source>
</evidence>